<keyword evidence="3 7" id="KW-0694">RNA-binding</keyword>
<dbReference type="NCBIfam" id="NF003717">
    <property type="entry name" value="PRK05327.1"/>
    <property type="match status" value="1"/>
</dbReference>
<dbReference type="GO" id="GO:0006412">
    <property type="term" value="P:translation"/>
    <property type="evidence" value="ECO:0007669"/>
    <property type="project" value="UniProtKB-UniRule"/>
</dbReference>
<dbReference type="Pfam" id="PF00163">
    <property type="entry name" value="Ribosomal_S4"/>
    <property type="match status" value="1"/>
</dbReference>
<comment type="subunit">
    <text evidence="7">Part of the 30S ribosomal subunit. Contacts protein S5. The interaction surface between S4 and S5 is involved in control of translational fidelity.</text>
</comment>
<proteinExistence type="inferred from homology"/>
<dbReference type="SUPFAM" id="SSF55174">
    <property type="entry name" value="Alpha-L RNA-binding motif"/>
    <property type="match status" value="1"/>
</dbReference>
<comment type="function">
    <text evidence="7">One of the primary rRNA binding proteins, it binds directly to 16S rRNA where it nucleates assembly of the body of the 30S subunit.</text>
</comment>
<dbReference type="Proteomes" id="UP000178240">
    <property type="component" value="Unassembled WGS sequence"/>
</dbReference>
<evidence type="ECO:0000256" key="7">
    <source>
        <dbReference type="HAMAP-Rule" id="MF_01306"/>
    </source>
</evidence>
<gene>
    <name evidence="7" type="primary">rpsD</name>
    <name evidence="12" type="ORF">A2744_03395</name>
</gene>
<dbReference type="Gene3D" id="1.10.1050.10">
    <property type="entry name" value="Ribosomal Protein S4 Delta 41, Chain A, domain 1"/>
    <property type="match status" value="1"/>
</dbReference>
<dbReference type="GO" id="GO:0042274">
    <property type="term" value="P:ribosomal small subunit biogenesis"/>
    <property type="evidence" value="ECO:0007669"/>
    <property type="project" value="TreeGrafter"/>
</dbReference>
<dbReference type="GO" id="GO:0003735">
    <property type="term" value="F:structural constituent of ribosome"/>
    <property type="evidence" value="ECO:0007669"/>
    <property type="project" value="InterPro"/>
</dbReference>
<dbReference type="InterPro" id="IPR018079">
    <property type="entry name" value="Ribosomal_uS4_CS"/>
</dbReference>
<evidence type="ECO:0000256" key="1">
    <source>
        <dbReference type="ARBA" id="ARBA00007465"/>
    </source>
</evidence>
<evidence type="ECO:0000259" key="11">
    <source>
        <dbReference type="SMART" id="SM01390"/>
    </source>
</evidence>
<feature type="domain" description="Small ribosomal subunit protein uS4 N-terminal" evidence="11">
    <location>
        <begin position="3"/>
        <end position="89"/>
    </location>
</feature>
<evidence type="ECO:0000256" key="3">
    <source>
        <dbReference type="ARBA" id="ARBA00022884"/>
    </source>
</evidence>
<evidence type="ECO:0000256" key="6">
    <source>
        <dbReference type="ARBA" id="ARBA00035254"/>
    </source>
</evidence>
<keyword evidence="2 7" id="KW-0699">rRNA-binding</keyword>
<dbReference type="Gene3D" id="3.10.290.10">
    <property type="entry name" value="RNA-binding S4 domain"/>
    <property type="match status" value="1"/>
</dbReference>
<evidence type="ECO:0000313" key="13">
    <source>
        <dbReference type="Proteomes" id="UP000178240"/>
    </source>
</evidence>
<evidence type="ECO:0000256" key="5">
    <source>
        <dbReference type="ARBA" id="ARBA00023274"/>
    </source>
</evidence>
<dbReference type="SMART" id="SM01390">
    <property type="entry name" value="Ribosomal_S4"/>
    <property type="match status" value="1"/>
</dbReference>
<dbReference type="GO" id="GO:0019843">
    <property type="term" value="F:rRNA binding"/>
    <property type="evidence" value="ECO:0007669"/>
    <property type="project" value="UniProtKB-UniRule"/>
</dbReference>
<dbReference type="InterPro" id="IPR005709">
    <property type="entry name" value="Ribosomal_uS4_bac-type"/>
</dbReference>
<dbReference type="PROSITE" id="PS00632">
    <property type="entry name" value="RIBOSOMAL_S4"/>
    <property type="match status" value="1"/>
</dbReference>
<keyword evidence="4 7" id="KW-0689">Ribosomal protein</keyword>
<dbReference type="InterPro" id="IPR022801">
    <property type="entry name" value="Ribosomal_uS4"/>
</dbReference>
<dbReference type="AlphaFoldDB" id="A0A1G1Y3R7"/>
<dbReference type="STRING" id="1797535.A2744_03395"/>
<evidence type="ECO:0000256" key="2">
    <source>
        <dbReference type="ARBA" id="ARBA00022730"/>
    </source>
</evidence>
<dbReference type="InterPro" id="IPR036986">
    <property type="entry name" value="S4_RNA-bd_sf"/>
</dbReference>
<dbReference type="PANTHER" id="PTHR11831:SF4">
    <property type="entry name" value="SMALL RIBOSOMAL SUBUNIT PROTEIN US4M"/>
    <property type="match status" value="1"/>
</dbReference>
<evidence type="ECO:0000256" key="4">
    <source>
        <dbReference type="ARBA" id="ARBA00022980"/>
    </source>
</evidence>
<evidence type="ECO:0000259" key="10">
    <source>
        <dbReference type="SMART" id="SM00363"/>
    </source>
</evidence>
<dbReference type="EMBL" id="MHIE01000003">
    <property type="protein sequence ID" value="OGY46466.1"/>
    <property type="molecule type" value="Genomic_DNA"/>
</dbReference>
<reference evidence="12 13" key="1">
    <citation type="journal article" date="2016" name="Nat. Commun.">
        <title>Thousands of microbial genomes shed light on interconnected biogeochemical processes in an aquifer system.</title>
        <authorList>
            <person name="Anantharaman K."/>
            <person name="Brown C.T."/>
            <person name="Hug L.A."/>
            <person name="Sharon I."/>
            <person name="Castelle C.J."/>
            <person name="Probst A.J."/>
            <person name="Thomas B.C."/>
            <person name="Singh A."/>
            <person name="Wilkins M.J."/>
            <person name="Karaoz U."/>
            <person name="Brodie E.L."/>
            <person name="Williams K.H."/>
            <person name="Hubbard S.S."/>
            <person name="Banfield J.F."/>
        </authorList>
    </citation>
    <scope>NUCLEOTIDE SEQUENCE [LARGE SCALE GENOMIC DNA]</scope>
</reference>
<feature type="region of interest" description="Disordered" evidence="9">
    <location>
        <begin position="1"/>
        <end position="41"/>
    </location>
</feature>
<dbReference type="PROSITE" id="PS50889">
    <property type="entry name" value="S4"/>
    <property type="match status" value="1"/>
</dbReference>
<evidence type="ECO:0000313" key="12">
    <source>
        <dbReference type="EMBL" id="OGY46466.1"/>
    </source>
</evidence>
<comment type="function">
    <text evidence="7">With S5 and S12 plays an important role in translational accuracy.</text>
</comment>
<accession>A0A1G1Y3R7</accession>
<name>A0A1G1Y3R7_9BACT</name>
<dbReference type="FunFam" id="3.10.290.10:FF:000001">
    <property type="entry name" value="30S ribosomal protein S4"/>
    <property type="match status" value="1"/>
</dbReference>
<dbReference type="InterPro" id="IPR002942">
    <property type="entry name" value="S4_RNA-bd"/>
</dbReference>
<feature type="compositionally biased region" description="Basic and acidic residues" evidence="9">
    <location>
        <begin position="15"/>
        <end position="25"/>
    </location>
</feature>
<comment type="caution">
    <text evidence="12">The sequence shown here is derived from an EMBL/GenBank/DDBJ whole genome shotgun (WGS) entry which is preliminary data.</text>
</comment>
<evidence type="ECO:0000256" key="8">
    <source>
        <dbReference type="RuleBase" id="RU003699"/>
    </source>
</evidence>
<comment type="similarity">
    <text evidence="1 7 8">Belongs to the universal ribosomal protein uS4 family.</text>
</comment>
<dbReference type="Pfam" id="PF01479">
    <property type="entry name" value="S4"/>
    <property type="match status" value="1"/>
</dbReference>
<keyword evidence="5 7" id="KW-0687">Ribonucleoprotein</keyword>
<dbReference type="SMART" id="SM00363">
    <property type="entry name" value="S4"/>
    <property type="match status" value="1"/>
</dbReference>
<feature type="compositionally biased region" description="Basic residues" evidence="9">
    <location>
        <begin position="1"/>
        <end position="14"/>
    </location>
</feature>
<sequence>MKKYTAKNYRRLGLRRTDSPKDPTARRNYPPGIHGPKGHKRLTQYGSQMAEKQKAKVIYNILERQLKKYYNKAIKQKGDTGIILGQLIEMRLDNVIYRSGLAKTRPQARQLVSHGFFFVNNKKVNIPSYQVAVKDEITIRPNKLKTKIIEEIKKNLEKHVCPTWIYLEPKMLTVKILEKPKAEEMDQRFSTRLIVEFYSR</sequence>
<evidence type="ECO:0000256" key="9">
    <source>
        <dbReference type="SAM" id="MobiDB-lite"/>
    </source>
</evidence>
<dbReference type="GO" id="GO:0015935">
    <property type="term" value="C:small ribosomal subunit"/>
    <property type="evidence" value="ECO:0007669"/>
    <property type="project" value="InterPro"/>
</dbReference>
<dbReference type="CDD" id="cd00165">
    <property type="entry name" value="S4"/>
    <property type="match status" value="1"/>
</dbReference>
<dbReference type="HAMAP" id="MF_01306_B">
    <property type="entry name" value="Ribosomal_uS4_B"/>
    <property type="match status" value="1"/>
</dbReference>
<feature type="domain" description="RNA-binding S4" evidence="10">
    <location>
        <begin position="90"/>
        <end position="157"/>
    </location>
</feature>
<protein>
    <recommendedName>
        <fullName evidence="6 7">Small ribosomal subunit protein uS4</fullName>
    </recommendedName>
</protein>
<dbReference type="NCBIfam" id="TIGR01017">
    <property type="entry name" value="rpsD_bact"/>
    <property type="match status" value="1"/>
</dbReference>
<dbReference type="InterPro" id="IPR001912">
    <property type="entry name" value="Ribosomal_uS4_N"/>
</dbReference>
<dbReference type="PANTHER" id="PTHR11831">
    <property type="entry name" value="30S 40S RIBOSOMAL PROTEIN"/>
    <property type="match status" value="1"/>
</dbReference>
<organism evidence="12 13">
    <name type="scientific">Candidatus Buchananbacteria bacterium RIFCSPHIGHO2_01_FULL_44_11</name>
    <dbReference type="NCBI Taxonomy" id="1797535"/>
    <lineage>
        <taxon>Bacteria</taxon>
        <taxon>Candidatus Buchananiibacteriota</taxon>
    </lineage>
</organism>